<keyword evidence="1" id="KW-0732">Signal</keyword>
<sequence>MIRALLLLLLAFCHMAYSGSLGFCRQAKDCLTCAKSNTYTFGFREHCRWCVAAKQCVGPLSCPFGKAVVERDAFRCPKKVITCFDGIAIFRALNCIQFSAFWAHLYDQLIWGVAMMAAAHH</sequence>
<evidence type="ECO:0000313" key="3">
    <source>
        <dbReference type="Proteomes" id="UP000050761"/>
    </source>
</evidence>
<feature type="chain" id="PRO_5044551905" evidence="1">
    <location>
        <begin position="19"/>
        <end position="121"/>
    </location>
</feature>
<dbReference type="AlphaFoldDB" id="A0A183G7R6"/>
<reference evidence="2 3" key="1">
    <citation type="submission" date="2018-11" db="EMBL/GenBank/DDBJ databases">
        <authorList>
            <consortium name="Pathogen Informatics"/>
        </authorList>
    </citation>
    <scope>NUCLEOTIDE SEQUENCE [LARGE SCALE GENOMIC DNA]</scope>
</reference>
<gene>
    <name evidence="2" type="ORF">HPBE_LOCUS17846</name>
</gene>
<dbReference type="EMBL" id="UZAH01030296">
    <property type="protein sequence ID" value="VDP10033.1"/>
    <property type="molecule type" value="Genomic_DNA"/>
</dbReference>
<reference evidence="4" key="2">
    <citation type="submission" date="2019-09" db="UniProtKB">
        <authorList>
            <consortium name="WormBaseParasite"/>
        </authorList>
    </citation>
    <scope>IDENTIFICATION</scope>
</reference>
<evidence type="ECO:0000256" key="1">
    <source>
        <dbReference type="SAM" id="SignalP"/>
    </source>
</evidence>
<name>A0A183G7R6_HELPZ</name>
<accession>A0A3P8ELZ2</accession>
<dbReference type="OrthoDB" id="5833058at2759"/>
<protein>
    <submittedName>
        <fullName evidence="4">Nuclear receptor domain-containing protein</fullName>
    </submittedName>
</protein>
<dbReference type="Proteomes" id="UP000050761">
    <property type="component" value="Unassembled WGS sequence"/>
</dbReference>
<evidence type="ECO:0000313" key="2">
    <source>
        <dbReference type="EMBL" id="VDP10033.1"/>
    </source>
</evidence>
<organism evidence="3 4">
    <name type="scientific">Heligmosomoides polygyrus</name>
    <name type="common">Parasitic roundworm</name>
    <dbReference type="NCBI Taxonomy" id="6339"/>
    <lineage>
        <taxon>Eukaryota</taxon>
        <taxon>Metazoa</taxon>
        <taxon>Ecdysozoa</taxon>
        <taxon>Nematoda</taxon>
        <taxon>Chromadorea</taxon>
        <taxon>Rhabditida</taxon>
        <taxon>Rhabditina</taxon>
        <taxon>Rhabditomorpha</taxon>
        <taxon>Strongyloidea</taxon>
        <taxon>Heligmosomidae</taxon>
        <taxon>Heligmosomoides</taxon>
    </lineage>
</organism>
<keyword evidence="3" id="KW-1185">Reference proteome</keyword>
<evidence type="ECO:0000313" key="4">
    <source>
        <dbReference type="WBParaSite" id="HPBE_0001785101-mRNA-1"/>
    </source>
</evidence>
<proteinExistence type="predicted"/>
<accession>A0A183G7R6</accession>
<dbReference type="WBParaSite" id="HPBE_0001785101-mRNA-1">
    <property type="protein sequence ID" value="HPBE_0001785101-mRNA-1"/>
    <property type="gene ID" value="HPBE_0001785101"/>
</dbReference>
<feature type="signal peptide" evidence="1">
    <location>
        <begin position="1"/>
        <end position="18"/>
    </location>
</feature>